<dbReference type="InParanoid" id="A0A2V0NW92"/>
<evidence type="ECO:0000313" key="15">
    <source>
        <dbReference type="Proteomes" id="UP000247498"/>
    </source>
</evidence>
<evidence type="ECO:0000256" key="9">
    <source>
        <dbReference type="ARBA" id="ARBA00023128"/>
    </source>
</evidence>
<dbReference type="InterPro" id="IPR010971">
    <property type="entry name" value="UbiH/COQ6"/>
</dbReference>
<keyword evidence="7 11" id="KW-0560">Oxidoreductase</keyword>
<gene>
    <name evidence="11" type="primary">COQ6</name>
    <name evidence="14" type="ORF">Rsub_04339</name>
</gene>
<dbReference type="Proteomes" id="UP000247498">
    <property type="component" value="Unassembled WGS sequence"/>
</dbReference>
<evidence type="ECO:0000256" key="6">
    <source>
        <dbReference type="ARBA" id="ARBA00022827"/>
    </source>
</evidence>
<evidence type="ECO:0000256" key="3">
    <source>
        <dbReference type="ARBA" id="ARBA00022630"/>
    </source>
</evidence>
<keyword evidence="10 11" id="KW-0472">Membrane</keyword>
<feature type="region of interest" description="Disordered" evidence="12">
    <location>
        <begin position="167"/>
        <end position="190"/>
    </location>
</feature>
<dbReference type="FunCoup" id="A0A2V0NW92">
    <property type="interactions" value="2026"/>
</dbReference>
<dbReference type="STRING" id="307507.A0A2V0NW92"/>
<dbReference type="Gene3D" id="3.50.50.60">
    <property type="entry name" value="FAD/NAD(P)-binding domain"/>
    <property type="match status" value="2"/>
</dbReference>
<dbReference type="InterPro" id="IPR051205">
    <property type="entry name" value="UbiH/COQ6_monooxygenase"/>
</dbReference>
<dbReference type="PANTHER" id="PTHR43876">
    <property type="entry name" value="UBIQUINONE BIOSYNTHESIS MONOOXYGENASE COQ6, MITOCHONDRIAL"/>
    <property type="match status" value="1"/>
</dbReference>
<dbReference type="EC" id="1.14.15.46" evidence="11"/>
<feature type="domain" description="FAD-binding" evidence="13">
    <location>
        <begin position="204"/>
        <end position="301"/>
    </location>
</feature>
<proteinExistence type="inferred from homology"/>
<dbReference type="InterPro" id="IPR018168">
    <property type="entry name" value="Ubi_Hdrlase_CS"/>
</dbReference>
<dbReference type="GO" id="GO:0120538">
    <property type="term" value="F:2-methoxy-6-polyprenolphenol 4-hydroxylase activity"/>
    <property type="evidence" value="ECO:0007669"/>
    <property type="project" value="UniProtKB-EC"/>
</dbReference>
<dbReference type="GO" id="GO:0106364">
    <property type="term" value="F:4-hydroxy-3-all-trans-polyprenylbenzoate oxygenase activity"/>
    <property type="evidence" value="ECO:0007669"/>
    <property type="project" value="UniProtKB-EC"/>
</dbReference>
<dbReference type="UniPathway" id="UPA00232"/>
<feature type="domain" description="FAD-binding" evidence="13">
    <location>
        <begin position="361"/>
        <end position="406"/>
    </location>
</feature>
<feature type="compositionally biased region" description="Low complexity" evidence="12">
    <location>
        <begin position="167"/>
        <end position="183"/>
    </location>
</feature>
<dbReference type="InterPro" id="IPR002938">
    <property type="entry name" value="FAD-bd"/>
</dbReference>
<evidence type="ECO:0000256" key="4">
    <source>
        <dbReference type="ARBA" id="ARBA00022688"/>
    </source>
</evidence>
<name>A0A2V0NW92_9CHLO</name>
<dbReference type="HAMAP" id="MF_03193">
    <property type="entry name" value="COQ6_monooxygenase"/>
    <property type="match status" value="1"/>
</dbReference>
<keyword evidence="8 11" id="KW-0503">Monooxygenase</keyword>
<evidence type="ECO:0000256" key="12">
    <source>
        <dbReference type="SAM" id="MobiDB-lite"/>
    </source>
</evidence>
<comment type="function">
    <text evidence="11">FAD-dependent monooxygenase required for two non-consecutive steps during ubiquinone biosynthesis. Required for the C5-ring hydroxylation during ubiquinone biosynthesis by catalyzing the hydroxylation of 4-hydroxy-3-(all-trans-polyprenyl)benzoic acid to 3,4-dihydroxy-5-(all-trans-polyprenyl)benzoic acid. Also acts downstream of coq4, for the C1-hydroxylation during ubiquinone biosynthesis by catalyzing the hydroxylation of 2-methoxy-6-(all-trans-polyprenyl)phenol to 2-methoxy-6-(all-trans-polyprenyl)benzene-1,4-diol. The electrons required for the hydroxylation reaction are funneled indirectly to coq6 from NADPH via a ferredoxin/ferredoxin reductase system.</text>
</comment>
<comment type="subunit">
    <text evidence="11">Component of a multi-subunit COQ enzyme complex.</text>
</comment>
<keyword evidence="5 11" id="KW-0999">Mitochondrion inner membrane</keyword>
<evidence type="ECO:0000256" key="7">
    <source>
        <dbReference type="ARBA" id="ARBA00023002"/>
    </source>
</evidence>
<dbReference type="SUPFAM" id="SSF51905">
    <property type="entry name" value="FAD/NAD(P)-binding domain"/>
    <property type="match status" value="1"/>
</dbReference>
<evidence type="ECO:0000256" key="11">
    <source>
        <dbReference type="HAMAP-Rule" id="MF_03193"/>
    </source>
</evidence>
<dbReference type="GO" id="GO:0016123">
    <property type="term" value="P:xanthophyll biosynthetic process"/>
    <property type="evidence" value="ECO:0007669"/>
    <property type="project" value="TreeGrafter"/>
</dbReference>
<comment type="similarity">
    <text evidence="2 11">Belongs to the UbiH/COQ6 family.</text>
</comment>
<evidence type="ECO:0000256" key="2">
    <source>
        <dbReference type="ARBA" id="ARBA00005349"/>
    </source>
</evidence>
<evidence type="ECO:0000256" key="8">
    <source>
        <dbReference type="ARBA" id="ARBA00023033"/>
    </source>
</evidence>
<dbReference type="EC" id="1.14.15.45" evidence="11"/>
<dbReference type="InterPro" id="IPR000689">
    <property type="entry name" value="UbQ_mOase_COQ6"/>
</dbReference>
<comment type="cofactor">
    <cofactor evidence="1 11">
        <name>FAD</name>
        <dbReference type="ChEBI" id="CHEBI:57692"/>
    </cofactor>
</comment>
<evidence type="ECO:0000313" key="14">
    <source>
        <dbReference type="EMBL" id="GBF91599.1"/>
    </source>
</evidence>
<keyword evidence="3 11" id="KW-0285">Flavoprotein</keyword>
<comment type="subcellular location">
    <subcellularLocation>
        <location evidence="11">Mitochondrion inner membrane</location>
        <topology evidence="11">Peripheral membrane protein</topology>
        <orientation evidence="11">Matrix side</orientation>
    </subcellularLocation>
</comment>
<comment type="caution">
    <text evidence="14">The sequence shown here is derived from an EMBL/GenBank/DDBJ whole genome shotgun (WGS) entry which is preliminary data.</text>
</comment>
<dbReference type="OrthoDB" id="683240at2759"/>
<comment type="catalytic activity">
    <reaction evidence="11">
        <text>a 4-hydroxy-3-(all-trans-polyprenyl)benzoate + 2 reduced [2Fe-2S]-[ferredoxin] + O2 + 2 H(+) = a 3,4-dihydroxy-5-(all-trans-polyprenyl)benzoate + 2 oxidized [2Fe-2S]-[ferredoxin] + H2O</text>
        <dbReference type="Rhea" id="RHEA:81195"/>
        <dbReference type="Rhea" id="RHEA-COMP:9514"/>
        <dbReference type="Rhea" id="RHEA-COMP:10000"/>
        <dbReference type="Rhea" id="RHEA-COMP:10001"/>
        <dbReference type="Rhea" id="RHEA-COMP:10930"/>
        <dbReference type="ChEBI" id="CHEBI:15377"/>
        <dbReference type="ChEBI" id="CHEBI:15378"/>
        <dbReference type="ChEBI" id="CHEBI:15379"/>
        <dbReference type="ChEBI" id="CHEBI:33737"/>
        <dbReference type="ChEBI" id="CHEBI:33738"/>
        <dbReference type="ChEBI" id="CHEBI:64694"/>
        <dbReference type="ChEBI" id="CHEBI:78396"/>
        <dbReference type="EC" id="1.14.15.45"/>
    </reaction>
</comment>
<dbReference type="PRINTS" id="PR00420">
    <property type="entry name" value="RNGMNOXGNASE"/>
</dbReference>
<dbReference type="GO" id="GO:0016120">
    <property type="term" value="P:carotene biosynthetic process"/>
    <property type="evidence" value="ECO:0007669"/>
    <property type="project" value="TreeGrafter"/>
</dbReference>
<evidence type="ECO:0000256" key="1">
    <source>
        <dbReference type="ARBA" id="ARBA00001974"/>
    </source>
</evidence>
<evidence type="ECO:0000256" key="10">
    <source>
        <dbReference type="ARBA" id="ARBA00023136"/>
    </source>
</evidence>
<keyword evidence="15" id="KW-1185">Reference proteome</keyword>
<accession>A0A2V0NW92</accession>
<dbReference type="GO" id="GO:0031314">
    <property type="term" value="C:extrinsic component of mitochondrial inner membrane"/>
    <property type="evidence" value="ECO:0007669"/>
    <property type="project" value="UniProtKB-UniRule"/>
</dbReference>
<comment type="catalytic activity">
    <reaction evidence="11">
        <text>a 2-methoxy-6-(all-trans-polyprenyl)phenol + 2 reduced [2Fe-2S]-[ferredoxin] + O2 + 2 H(+) = a 2-methoxy-6-(all-trans-polyprenyl)benzene-1,4-diol + 2 oxidized [2Fe-2S]-[ferredoxin] + H2O</text>
        <dbReference type="Rhea" id="RHEA:81183"/>
        <dbReference type="Rhea" id="RHEA-COMP:9551"/>
        <dbReference type="Rhea" id="RHEA-COMP:10000"/>
        <dbReference type="Rhea" id="RHEA-COMP:10001"/>
        <dbReference type="Rhea" id="RHEA-COMP:10858"/>
        <dbReference type="ChEBI" id="CHEBI:15377"/>
        <dbReference type="ChEBI" id="CHEBI:15378"/>
        <dbReference type="ChEBI" id="CHEBI:15379"/>
        <dbReference type="ChEBI" id="CHEBI:33737"/>
        <dbReference type="ChEBI" id="CHEBI:33738"/>
        <dbReference type="ChEBI" id="CHEBI:62731"/>
        <dbReference type="ChEBI" id="CHEBI:84166"/>
        <dbReference type="EC" id="1.14.15.46"/>
    </reaction>
</comment>
<sequence length="497" mass="49672">MLVRSALAAGRRRGLATAAGADDVYDVAIVGAGMVGAAVAALLRGNPLTADLRVAVLDRTPPPLSIDPPPHPGLRVSTITPASIQTLARAGAWAEVAPPHSAEFSDMQVWDSAGPGHVRWAAADVGAPRMGVVAENDLLQAALLRAAADASRPGRPVELIAPAALESLRLPPEPEGPSSSGSSGSTGGGGAANALAELRLSCGRALRCRLVVGADGGRSRVRELAGLRTVGWSYHQRGLVATVETDAPNSTAWQRFLPDGPLALLPVRGGCSNIVWTVAPEGAARLEAMGSSEFADAVNAALHDGGQRAPTGLAGALAGALRAGASLLPGGGGGGGGSAFVPPPRVLGFVGSPPKSFPLQMQHSGRYALPRLALVGDAAHTVHPLAGQGVNLGLGDAAALADALAGAREVGRDIGELPLLRADYESPRQAANLAMMAALEGIQRAFCMGGAGGAAAGPLGAAVGAARAAGLGVVGAAGPLRRGLMRYAMGLPPAPWL</sequence>
<evidence type="ECO:0000256" key="5">
    <source>
        <dbReference type="ARBA" id="ARBA00022792"/>
    </source>
</evidence>
<keyword evidence="4 11" id="KW-0831">Ubiquinone biosynthesis</keyword>
<dbReference type="NCBIfam" id="TIGR01988">
    <property type="entry name" value="Ubi-OHases"/>
    <property type="match status" value="1"/>
</dbReference>
<dbReference type="AlphaFoldDB" id="A0A2V0NW92"/>
<dbReference type="PANTHER" id="PTHR43876:SF7">
    <property type="entry name" value="UBIQUINONE BIOSYNTHESIS MONOOXYGENASE COQ6, MITOCHONDRIAL"/>
    <property type="match status" value="1"/>
</dbReference>
<dbReference type="GO" id="GO:0071949">
    <property type="term" value="F:FAD binding"/>
    <property type="evidence" value="ECO:0007669"/>
    <property type="project" value="InterPro"/>
</dbReference>
<dbReference type="PROSITE" id="PS01304">
    <property type="entry name" value="UBIH"/>
    <property type="match status" value="1"/>
</dbReference>
<dbReference type="GO" id="GO:0016712">
    <property type="term" value="F:oxidoreductase activity, acting on paired donors, with incorporation or reduction of molecular oxygen, reduced flavin or flavoprotein as one donor, and incorporation of one atom of oxygen"/>
    <property type="evidence" value="ECO:0007669"/>
    <property type="project" value="UniProtKB-UniRule"/>
</dbReference>
<comment type="pathway">
    <text evidence="11">Cofactor biosynthesis; ubiquinone biosynthesis.</text>
</comment>
<evidence type="ECO:0000259" key="13">
    <source>
        <dbReference type="Pfam" id="PF01494"/>
    </source>
</evidence>
<keyword evidence="6 11" id="KW-0274">FAD</keyword>
<keyword evidence="9 11" id="KW-0496">Mitochondrion</keyword>
<dbReference type="Pfam" id="PF01494">
    <property type="entry name" value="FAD_binding_3"/>
    <property type="match status" value="2"/>
</dbReference>
<protein>
    <recommendedName>
        <fullName evidence="11">Ubiquinone biosynthesis monooxygenase COQ6, mitochondrial</fullName>
        <ecNumber evidence="11">1.14.15.45</ecNumber>
    </recommendedName>
    <alternativeName>
        <fullName evidence="11">2-methoxy-6-polyprenolphenol 4-hydroxylase</fullName>
        <ecNumber evidence="11">1.14.15.46</ecNumber>
    </alternativeName>
</protein>
<dbReference type="InterPro" id="IPR036188">
    <property type="entry name" value="FAD/NAD-bd_sf"/>
</dbReference>
<dbReference type="EMBL" id="BDRX01000025">
    <property type="protein sequence ID" value="GBF91599.1"/>
    <property type="molecule type" value="Genomic_DNA"/>
</dbReference>
<reference evidence="14 15" key="1">
    <citation type="journal article" date="2018" name="Sci. Rep.">
        <title>Raphidocelis subcapitata (=Pseudokirchneriella subcapitata) provides an insight into genome evolution and environmental adaptations in the Sphaeropleales.</title>
        <authorList>
            <person name="Suzuki S."/>
            <person name="Yamaguchi H."/>
            <person name="Nakajima N."/>
            <person name="Kawachi M."/>
        </authorList>
    </citation>
    <scope>NUCLEOTIDE SEQUENCE [LARGE SCALE GENOMIC DNA]</scope>
    <source>
        <strain evidence="14 15">NIES-35</strain>
    </source>
</reference>
<organism evidence="14 15">
    <name type="scientific">Raphidocelis subcapitata</name>
    <dbReference type="NCBI Taxonomy" id="307507"/>
    <lineage>
        <taxon>Eukaryota</taxon>
        <taxon>Viridiplantae</taxon>
        <taxon>Chlorophyta</taxon>
        <taxon>core chlorophytes</taxon>
        <taxon>Chlorophyceae</taxon>
        <taxon>CS clade</taxon>
        <taxon>Sphaeropleales</taxon>
        <taxon>Selenastraceae</taxon>
        <taxon>Raphidocelis</taxon>
    </lineage>
</organism>